<dbReference type="GO" id="GO:0005524">
    <property type="term" value="F:ATP binding"/>
    <property type="evidence" value="ECO:0007669"/>
    <property type="project" value="UniProtKB-KW"/>
</dbReference>
<evidence type="ECO:0000256" key="4">
    <source>
        <dbReference type="ARBA" id="ARBA00022840"/>
    </source>
</evidence>
<dbReference type="InterPro" id="IPR036388">
    <property type="entry name" value="WH-like_DNA-bd_sf"/>
</dbReference>
<accession>A0A835JAJ9</accession>
<keyword evidence="1" id="KW-0547">Nucleotide-binding</keyword>
<dbReference type="AlphaFoldDB" id="A0A835JAJ9"/>
<evidence type="ECO:0000259" key="6">
    <source>
        <dbReference type="PROSITE" id="PS51192"/>
    </source>
</evidence>
<keyword evidence="2" id="KW-0378">Hydrolase</keyword>
<gene>
    <name evidence="7" type="ORF">SADUNF_Sadunf15G0044500</name>
</gene>
<dbReference type="GO" id="GO:0016787">
    <property type="term" value="F:hydrolase activity"/>
    <property type="evidence" value="ECO:0007669"/>
    <property type="project" value="UniProtKB-KW"/>
</dbReference>
<feature type="chain" id="PRO_5032326861" description="Helicase ATP-binding domain-containing protein" evidence="5">
    <location>
        <begin position="19"/>
        <end position="318"/>
    </location>
</feature>
<protein>
    <recommendedName>
        <fullName evidence="6">Helicase ATP-binding domain-containing protein</fullName>
    </recommendedName>
</protein>
<dbReference type="InterPro" id="IPR014001">
    <property type="entry name" value="Helicase_ATP-bd"/>
</dbReference>
<dbReference type="InterPro" id="IPR057842">
    <property type="entry name" value="WH_MER3"/>
</dbReference>
<dbReference type="SMART" id="SM00487">
    <property type="entry name" value="DEXDc"/>
    <property type="match status" value="1"/>
</dbReference>
<dbReference type="PROSITE" id="PS51192">
    <property type="entry name" value="HELICASE_ATP_BIND_1"/>
    <property type="match status" value="1"/>
</dbReference>
<dbReference type="InterPro" id="IPR011545">
    <property type="entry name" value="DEAD/DEAH_box_helicase_dom"/>
</dbReference>
<dbReference type="GO" id="GO:0003676">
    <property type="term" value="F:nucleic acid binding"/>
    <property type="evidence" value="ECO:0007669"/>
    <property type="project" value="InterPro"/>
</dbReference>
<evidence type="ECO:0000256" key="5">
    <source>
        <dbReference type="SAM" id="SignalP"/>
    </source>
</evidence>
<sequence length="318" mass="36146">MHFFMTILFSCQIFSIQARTSHTELLDLKPFLVSSVWDGTYEALYNFSHFNPVQMQIFHILYHTDNNVLLGAPTGSWKTMSTVLAMLPPLKAIVGERMNDWRKHHVTQLGKTMLEMTGDYTPDVMALLSADIIISTPEKWDGISRNWHRRSYVTKVGLVILDEIHLLGVDRGPILEFATSDEHPRQFLSVTGEVLQTVLSQVTDQNLRHTVRFGIGLHHAAYTSNKKSDYLFTSVGVYLYTGMGSKTAHSMINMEKLLFLFMNPKSASIKRLGVTIRLVGGSNCMHEHINAEIAMGTICHKKDAMHYLAWTCLFRRLV</sequence>
<keyword evidence="5" id="KW-0732">Signal</keyword>
<dbReference type="GO" id="GO:0004386">
    <property type="term" value="F:helicase activity"/>
    <property type="evidence" value="ECO:0007669"/>
    <property type="project" value="UniProtKB-KW"/>
</dbReference>
<dbReference type="Gene3D" id="3.40.50.300">
    <property type="entry name" value="P-loop containing nucleotide triphosphate hydrolases"/>
    <property type="match status" value="1"/>
</dbReference>
<comment type="caution">
    <text evidence="7">The sequence shown here is derived from an EMBL/GenBank/DDBJ whole genome shotgun (WGS) entry which is preliminary data.</text>
</comment>
<dbReference type="Pfam" id="PF23445">
    <property type="entry name" value="WHD_SNRNP200"/>
    <property type="match status" value="1"/>
</dbReference>
<dbReference type="PANTHER" id="PTHR47961:SF4">
    <property type="entry name" value="ACTIVATING SIGNAL COINTEGRATOR 1 COMPLEX SUBUNIT 3"/>
    <property type="match status" value="1"/>
</dbReference>
<keyword evidence="3" id="KW-0347">Helicase</keyword>
<feature type="signal peptide" evidence="5">
    <location>
        <begin position="1"/>
        <end position="18"/>
    </location>
</feature>
<dbReference type="SUPFAM" id="SSF52540">
    <property type="entry name" value="P-loop containing nucleoside triphosphate hydrolases"/>
    <property type="match status" value="1"/>
</dbReference>
<dbReference type="Pfam" id="PF00270">
    <property type="entry name" value="DEAD"/>
    <property type="match status" value="1"/>
</dbReference>
<dbReference type="Gene3D" id="1.10.10.10">
    <property type="entry name" value="Winged helix-like DNA-binding domain superfamily/Winged helix DNA-binding domain"/>
    <property type="match status" value="1"/>
</dbReference>
<keyword evidence="8" id="KW-1185">Reference proteome</keyword>
<organism evidence="7 8">
    <name type="scientific">Salix dunnii</name>
    <dbReference type="NCBI Taxonomy" id="1413687"/>
    <lineage>
        <taxon>Eukaryota</taxon>
        <taxon>Viridiplantae</taxon>
        <taxon>Streptophyta</taxon>
        <taxon>Embryophyta</taxon>
        <taxon>Tracheophyta</taxon>
        <taxon>Spermatophyta</taxon>
        <taxon>Magnoliopsida</taxon>
        <taxon>eudicotyledons</taxon>
        <taxon>Gunneridae</taxon>
        <taxon>Pentapetalae</taxon>
        <taxon>rosids</taxon>
        <taxon>fabids</taxon>
        <taxon>Malpighiales</taxon>
        <taxon>Salicaceae</taxon>
        <taxon>Saliceae</taxon>
        <taxon>Salix</taxon>
    </lineage>
</organism>
<evidence type="ECO:0000313" key="7">
    <source>
        <dbReference type="EMBL" id="KAF9667637.1"/>
    </source>
</evidence>
<dbReference type="PANTHER" id="PTHR47961">
    <property type="entry name" value="DNA POLYMERASE THETA, PUTATIVE (AFU_ORTHOLOGUE AFUA_1G05260)-RELATED"/>
    <property type="match status" value="1"/>
</dbReference>
<dbReference type="OrthoDB" id="5575at2759"/>
<feature type="domain" description="Helicase ATP-binding" evidence="6">
    <location>
        <begin position="59"/>
        <end position="212"/>
    </location>
</feature>
<evidence type="ECO:0000313" key="8">
    <source>
        <dbReference type="Proteomes" id="UP000657918"/>
    </source>
</evidence>
<dbReference type="GO" id="GO:0005634">
    <property type="term" value="C:nucleus"/>
    <property type="evidence" value="ECO:0007669"/>
    <property type="project" value="TreeGrafter"/>
</dbReference>
<proteinExistence type="predicted"/>
<dbReference type="InterPro" id="IPR050474">
    <property type="entry name" value="Hel308_SKI2-like"/>
</dbReference>
<dbReference type="EMBL" id="JADGMS010000015">
    <property type="protein sequence ID" value="KAF9667637.1"/>
    <property type="molecule type" value="Genomic_DNA"/>
</dbReference>
<reference evidence="7 8" key="1">
    <citation type="submission" date="2020-10" db="EMBL/GenBank/DDBJ databases">
        <title>Plant Genome Project.</title>
        <authorList>
            <person name="Zhang R.-G."/>
        </authorList>
    </citation>
    <scope>NUCLEOTIDE SEQUENCE [LARGE SCALE GENOMIC DNA]</scope>
    <source>
        <strain evidence="7">FAFU-HL-1</strain>
        <tissue evidence="7">Leaf</tissue>
    </source>
</reference>
<name>A0A835JAJ9_9ROSI</name>
<keyword evidence="4" id="KW-0067">ATP-binding</keyword>
<evidence type="ECO:0000256" key="2">
    <source>
        <dbReference type="ARBA" id="ARBA00022801"/>
    </source>
</evidence>
<dbReference type="InterPro" id="IPR027417">
    <property type="entry name" value="P-loop_NTPase"/>
</dbReference>
<evidence type="ECO:0000256" key="1">
    <source>
        <dbReference type="ARBA" id="ARBA00022741"/>
    </source>
</evidence>
<evidence type="ECO:0000256" key="3">
    <source>
        <dbReference type="ARBA" id="ARBA00022806"/>
    </source>
</evidence>
<dbReference type="Proteomes" id="UP000657918">
    <property type="component" value="Unassembled WGS sequence"/>
</dbReference>